<keyword evidence="1" id="KW-0472">Membrane</keyword>
<organism evidence="2 3">
    <name type="scientific">Meloidogyne graminicola</name>
    <dbReference type="NCBI Taxonomy" id="189291"/>
    <lineage>
        <taxon>Eukaryota</taxon>
        <taxon>Metazoa</taxon>
        <taxon>Ecdysozoa</taxon>
        <taxon>Nematoda</taxon>
        <taxon>Chromadorea</taxon>
        <taxon>Rhabditida</taxon>
        <taxon>Tylenchina</taxon>
        <taxon>Tylenchomorpha</taxon>
        <taxon>Tylenchoidea</taxon>
        <taxon>Meloidogynidae</taxon>
        <taxon>Meloidogyninae</taxon>
        <taxon>Meloidogyne</taxon>
    </lineage>
</organism>
<dbReference type="PANTHER" id="PTHR21523">
    <property type="match status" value="1"/>
</dbReference>
<protein>
    <submittedName>
        <fullName evidence="2">Uncharacterized protein</fullName>
    </submittedName>
</protein>
<evidence type="ECO:0000256" key="1">
    <source>
        <dbReference type="SAM" id="Phobius"/>
    </source>
</evidence>
<dbReference type="InterPro" id="IPR006954">
    <property type="entry name" value="Mlt-10-like"/>
</dbReference>
<keyword evidence="1" id="KW-0812">Transmembrane</keyword>
<keyword evidence="1" id="KW-1133">Transmembrane helix</keyword>
<keyword evidence="3" id="KW-1185">Reference proteome</keyword>
<dbReference type="AlphaFoldDB" id="A0A8S9ZD96"/>
<dbReference type="PANTHER" id="PTHR21523:SF37">
    <property type="entry name" value="MLT-TEN (MLT-10) RELATED"/>
    <property type="match status" value="1"/>
</dbReference>
<dbReference type="OrthoDB" id="5917548at2759"/>
<gene>
    <name evidence="2" type="ORF">Mgra_00009660</name>
</gene>
<accession>A0A8S9ZD96</accession>
<proteinExistence type="predicted"/>
<feature type="non-terminal residue" evidence="2">
    <location>
        <position position="1"/>
    </location>
</feature>
<name>A0A8S9ZD96_9BILA</name>
<evidence type="ECO:0000313" key="3">
    <source>
        <dbReference type="Proteomes" id="UP000605970"/>
    </source>
</evidence>
<dbReference type="Pfam" id="PF04870">
    <property type="entry name" value="Moulting_cycle"/>
    <property type="match status" value="2"/>
</dbReference>
<feature type="transmembrane region" description="Helical" evidence="1">
    <location>
        <begin position="218"/>
        <end position="239"/>
    </location>
</feature>
<reference evidence="2" key="1">
    <citation type="journal article" date="2020" name="Ecol. Evol.">
        <title>Genome structure and content of the rice root-knot nematode (Meloidogyne graminicola).</title>
        <authorList>
            <person name="Phan N.T."/>
            <person name="Danchin E.G.J."/>
            <person name="Klopp C."/>
            <person name="Perfus-Barbeoch L."/>
            <person name="Kozlowski D.K."/>
            <person name="Koutsovoulos G.D."/>
            <person name="Lopez-Roques C."/>
            <person name="Bouchez O."/>
            <person name="Zahm M."/>
            <person name="Besnard G."/>
            <person name="Bellafiore S."/>
        </authorList>
    </citation>
    <scope>NUCLEOTIDE SEQUENCE</scope>
    <source>
        <strain evidence="2">VN-18</strain>
    </source>
</reference>
<dbReference type="EMBL" id="JABEBT010000172">
    <property type="protein sequence ID" value="KAF7626930.1"/>
    <property type="molecule type" value="Genomic_DNA"/>
</dbReference>
<evidence type="ECO:0000313" key="2">
    <source>
        <dbReference type="EMBL" id="KAF7626930.1"/>
    </source>
</evidence>
<feature type="transmembrane region" description="Helical" evidence="1">
    <location>
        <begin position="177"/>
        <end position="198"/>
    </location>
</feature>
<sequence length="255" mass="28944">FSNLLSPSLFSLHNEGKGLEKELSLPNILKTNQSSVRDQQEWLNLIMESSGINQQINEIKIYDLFGDYEERKISTWEELNKRFNEKQHQDLDKIGYSILNKDQLKLLYGPKSPFNDSKSLERLLPIIDSYTINQLIEKDIKTIAKMDSFNIRQHDVVLTPSAFKYGLLNPIRASQPFILSPFLFAPTVLSPSVFGALILSPKLFSPTVLSPRVFGPLILNPLGFSPIILSPIALSPFILSPGMFHSTVIFLTFKY</sequence>
<comment type="caution">
    <text evidence="2">The sequence shown here is derived from an EMBL/GenBank/DDBJ whole genome shotgun (WGS) entry which is preliminary data.</text>
</comment>
<dbReference type="Proteomes" id="UP000605970">
    <property type="component" value="Unassembled WGS sequence"/>
</dbReference>